<name>A0AAD6R4Y8_9ROSI</name>
<dbReference type="EMBL" id="JAQIZT010000004">
    <property type="protein sequence ID" value="KAJ7002294.1"/>
    <property type="molecule type" value="Genomic_DNA"/>
</dbReference>
<keyword evidence="2" id="KW-1185">Reference proteome</keyword>
<comment type="caution">
    <text evidence="1">The sequence shown here is derived from an EMBL/GenBank/DDBJ whole genome shotgun (WGS) entry which is preliminary data.</text>
</comment>
<evidence type="ECO:0000313" key="2">
    <source>
        <dbReference type="Proteomes" id="UP001164929"/>
    </source>
</evidence>
<protein>
    <submittedName>
        <fullName evidence="1">Uncharacterized protein</fullName>
    </submittedName>
</protein>
<organism evidence="1 2">
    <name type="scientific">Populus alba x Populus x berolinensis</name>
    <dbReference type="NCBI Taxonomy" id="444605"/>
    <lineage>
        <taxon>Eukaryota</taxon>
        <taxon>Viridiplantae</taxon>
        <taxon>Streptophyta</taxon>
        <taxon>Embryophyta</taxon>
        <taxon>Tracheophyta</taxon>
        <taxon>Spermatophyta</taxon>
        <taxon>Magnoliopsida</taxon>
        <taxon>eudicotyledons</taxon>
        <taxon>Gunneridae</taxon>
        <taxon>Pentapetalae</taxon>
        <taxon>rosids</taxon>
        <taxon>fabids</taxon>
        <taxon>Malpighiales</taxon>
        <taxon>Salicaceae</taxon>
        <taxon>Saliceae</taxon>
        <taxon>Populus</taxon>
    </lineage>
</organism>
<dbReference type="Proteomes" id="UP001164929">
    <property type="component" value="Chromosome 4"/>
</dbReference>
<accession>A0AAD6R4Y8</accession>
<evidence type="ECO:0000313" key="1">
    <source>
        <dbReference type="EMBL" id="KAJ7002294.1"/>
    </source>
</evidence>
<gene>
    <name evidence="1" type="ORF">NC653_012369</name>
</gene>
<reference evidence="1 2" key="1">
    <citation type="journal article" date="2023" name="Mol. Ecol. Resour.">
        <title>Chromosome-level genome assembly of a triploid poplar Populus alba 'Berolinensis'.</title>
        <authorList>
            <person name="Chen S."/>
            <person name="Yu Y."/>
            <person name="Wang X."/>
            <person name="Wang S."/>
            <person name="Zhang T."/>
            <person name="Zhou Y."/>
            <person name="He R."/>
            <person name="Meng N."/>
            <person name="Wang Y."/>
            <person name="Liu W."/>
            <person name="Liu Z."/>
            <person name="Liu J."/>
            <person name="Guo Q."/>
            <person name="Huang H."/>
            <person name="Sederoff R.R."/>
            <person name="Wang G."/>
            <person name="Qu G."/>
            <person name="Chen S."/>
        </authorList>
    </citation>
    <scope>NUCLEOTIDE SEQUENCE [LARGE SCALE GENOMIC DNA]</scope>
    <source>
        <strain evidence="1">SC-2020</strain>
    </source>
</reference>
<proteinExistence type="predicted"/>
<dbReference type="AlphaFoldDB" id="A0AAD6R4Y8"/>
<sequence length="41" mass="4614">MAALCMKEDGATYFQICYTRACEVASEIVFRNPGFLMGFKT</sequence>